<name>A0A7S2CWD1_9STRA</name>
<dbReference type="Pfam" id="PF16363">
    <property type="entry name" value="GDP_Man_Dehyd"/>
    <property type="match status" value="1"/>
</dbReference>
<dbReference type="NCBIfam" id="TIGR01179">
    <property type="entry name" value="galE"/>
    <property type="match status" value="1"/>
</dbReference>
<keyword evidence="7" id="KW-1133">Transmembrane helix</keyword>
<evidence type="ECO:0000259" key="8">
    <source>
        <dbReference type="Pfam" id="PF16363"/>
    </source>
</evidence>
<dbReference type="AlphaFoldDB" id="A0A7S2CWD1"/>
<feature type="transmembrane region" description="Helical" evidence="7">
    <location>
        <begin position="6"/>
        <end position="24"/>
    </location>
</feature>
<accession>A0A7S2CWD1</accession>
<dbReference type="GO" id="GO:0005829">
    <property type="term" value="C:cytosol"/>
    <property type="evidence" value="ECO:0007669"/>
    <property type="project" value="TreeGrafter"/>
</dbReference>
<evidence type="ECO:0000256" key="2">
    <source>
        <dbReference type="ARBA" id="ARBA00001911"/>
    </source>
</evidence>
<comment type="pathway">
    <text evidence="3">Carbohydrate metabolism; galactose metabolism.</text>
</comment>
<dbReference type="InterPro" id="IPR005886">
    <property type="entry name" value="UDP_G4E"/>
</dbReference>
<comment type="cofactor">
    <cofactor evidence="2">
        <name>NAD(+)</name>
        <dbReference type="ChEBI" id="CHEBI:57540"/>
    </cofactor>
</comment>
<dbReference type="GO" id="GO:0003978">
    <property type="term" value="F:UDP-glucose 4-epimerase activity"/>
    <property type="evidence" value="ECO:0007669"/>
    <property type="project" value="UniProtKB-EC"/>
</dbReference>
<proteinExistence type="predicted"/>
<keyword evidence="7" id="KW-0812">Transmembrane</keyword>
<protein>
    <recommendedName>
        <fullName evidence="4">UDP-glucose 4-epimerase</fullName>
        <ecNumber evidence="4">5.1.3.2</ecNumber>
    </recommendedName>
</protein>
<dbReference type="NCBIfam" id="NF007956">
    <property type="entry name" value="PRK10675.1"/>
    <property type="match status" value="1"/>
</dbReference>
<dbReference type="PANTHER" id="PTHR43725">
    <property type="entry name" value="UDP-GLUCOSE 4-EPIMERASE"/>
    <property type="match status" value="1"/>
</dbReference>
<dbReference type="GO" id="GO:0006012">
    <property type="term" value="P:galactose metabolic process"/>
    <property type="evidence" value="ECO:0007669"/>
    <property type="project" value="InterPro"/>
</dbReference>
<evidence type="ECO:0000256" key="4">
    <source>
        <dbReference type="ARBA" id="ARBA00013189"/>
    </source>
</evidence>
<dbReference type="Gene3D" id="3.40.50.720">
    <property type="entry name" value="NAD(P)-binding Rossmann-like Domain"/>
    <property type="match status" value="1"/>
</dbReference>
<keyword evidence="5" id="KW-0520">NAD</keyword>
<reference evidence="9" key="1">
    <citation type="submission" date="2021-01" db="EMBL/GenBank/DDBJ databases">
        <authorList>
            <person name="Corre E."/>
            <person name="Pelletier E."/>
            <person name="Niang G."/>
            <person name="Scheremetjew M."/>
            <person name="Finn R."/>
            <person name="Kale V."/>
            <person name="Holt S."/>
            <person name="Cochrane G."/>
            <person name="Meng A."/>
            <person name="Brown T."/>
            <person name="Cohen L."/>
        </authorList>
    </citation>
    <scope>NUCLEOTIDE SEQUENCE</scope>
    <source>
        <strain evidence="9">RCC1693</strain>
    </source>
</reference>
<evidence type="ECO:0000313" key="9">
    <source>
        <dbReference type="EMBL" id="CAD9437448.1"/>
    </source>
</evidence>
<feature type="domain" description="NAD(P)-binding" evidence="8">
    <location>
        <begin position="77"/>
        <end position="404"/>
    </location>
</feature>
<keyword evidence="6" id="KW-0413">Isomerase</keyword>
<dbReference type="InterPro" id="IPR036291">
    <property type="entry name" value="NAD(P)-bd_dom_sf"/>
</dbReference>
<dbReference type="InterPro" id="IPR016040">
    <property type="entry name" value="NAD(P)-bd_dom"/>
</dbReference>
<comment type="catalytic activity">
    <reaction evidence="1">
        <text>UDP-alpha-D-glucose = UDP-alpha-D-galactose</text>
        <dbReference type="Rhea" id="RHEA:22168"/>
        <dbReference type="ChEBI" id="CHEBI:58885"/>
        <dbReference type="ChEBI" id="CHEBI:66914"/>
        <dbReference type="EC" id="5.1.3.2"/>
    </reaction>
</comment>
<dbReference type="EMBL" id="HBGT01026733">
    <property type="protein sequence ID" value="CAD9437448.1"/>
    <property type="molecule type" value="Transcribed_RNA"/>
</dbReference>
<dbReference type="PANTHER" id="PTHR43725:SF47">
    <property type="entry name" value="UDP-GLUCOSE 4-EPIMERASE"/>
    <property type="match status" value="1"/>
</dbReference>
<evidence type="ECO:0000256" key="7">
    <source>
        <dbReference type="SAM" id="Phobius"/>
    </source>
</evidence>
<dbReference type="CDD" id="cd05247">
    <property type="entry name" value="UDP_G4E_1_SDR_e"/>
    <property type="match status" value="1"/>
</dbReference>
<dbReference type="Gene3D" id="3.90.25.10">
    <property type="entry name" value="UDP-galactose 4-epimerase, domain 1"/>
    <property type="match status" value="1"/>
</dbReference>
<evidence type="ECO:0000256" key="1">
    <source>
        <dbReference type="ARBA" id="ARBA00000083"/>
    </source>
</evidence>
<evidence type="ECO:0000256" key="6">
    <source>
        <dbReference type="ARBA" id="ARBA00023235"/>
    </source>
</evidence>
<sequence length="453" mass="49095">MEMSSVAVNIAVGTVVAGICGLVMSTRKGGAGNTCIDEAAQSEQAACHAETHFHLISNSDSARDVALRYDASKVHVLVTGGSGYLGTHTCLVLLEKGYEVTVIDNLANSKLEGLRRVAKLTGMGRYLHFKRLNVSNVVSLSEFLEVIPECSACYHLAALKAVGQSCQLPLEYYDNNVGGTVRLLQILHEHNCRRFIFSSSATVYGTSVAPVTEESPVGVGIANPYGRSKYIVEEVLRDFSKSEMGKEWAIMILRYFNPVGAHESGLIGEDPSGIPNNLMPYVLQVAIGRRKELTIFGDDYPTPDGTGVRDYIHVMDLADGHQKSLQYMNQKGTGLYAFNLGSGRGFSVLEMVNALQKVSGVPIPYSVGERREGDLAEVYADASAAKRELGWSVSRGLETMCKDMWRWQQCNPQGFNKAEEEAVAASLAGPAKGPRLSTGGIARRMSLAAIFVR</sequence>
<dbReference type="SUPFAM" id="SSF51735">
    <property type="entry name" value="NAD(P)-binding Rossmann-fold domains"/>
    <property type="match status" value="1"/>
</dbReference>
<gene>
    <name evidence="9" type="ORF">FPAR1323_LOCUS13890</name>
</gene>
<dbReference type="EC" id="5.1.3.2" evidence="4"/>
<evidence type="ECO:0000256" key="3">
    <source>
        <dbReference type="ARBA" id="ARBA00004947"/>
    </source>
</evidence>
<organism evidence="9">
    <name type="scientific">Florenciella parvula</name>
    <dbReference type="NCBI Taxonomy" id="236787"/>
    <lineage>
        <taxon>Eukaryota</taxon>
        <taxon>Sar</taxon>
        <taxon>Stramenopiles</taxon>
        <taxon>Ochrophyta</taxon>
        <taxon>Dictyochophyceae</taxon>
        <taxon>Florenciellales</taxon>
        <taxon>Florenciella</taxon>
    </lineage>
</organism>
<evidence type="ECO:0000256" key="5">
    <source>
        <dbReference type="ARBA" id="ARBA00023027"/>
    </source>
</evidence>
<keyword evidence="7" id="KW-0472">Membrane</keyword>